<dbReference type="Proteomes" id="UP001056429">
    <property type="component" value="Unassembled WGS sequence"/>
</dbReference>
<accession>A0A9J6P5J5</accession>
<dbReference type="InterPro" id="IPR000073">
    <property type="entry name" value="AB_hydrolase_1"/>
</dbReference>
<dbReference type="EMBL" id="JAGSOJ010000003">
    <property type="protein sequence ID" value="MCM1991398.1"/>
    <property type="molecule type" value="Genomic_DNA"/>
</dbReference>
<feature type="domain" description="AB hydrolase-1" evidence="1">
    <location>
        <begin position="18"/>
        <end position="125"/>
    </location>
</feature>
<evidence type="ECO:0000259" key="1">
    <source>
        <dbReference type="Pfam" id="PF00561"/>
    </source>
</evidence>
<dbReference type="PANTHER" id="PTHR43433:SF5">
    <property type="entry name" value="AB HYDROLASE-1 DOMAIN-CONTAINING PROTEIN"/>
    <property type="match status" value="1"/>
</dbReference>
<dbReference type="Pfam" id="PF00561">
    <property type="entry name" value="Abhydrolase_1"/>
    <property type="match status" value="1"/>
</dbReference>
<dbReference type="InterPro" id="IPR029058">
    <property type="entry name" value="AB_hydrolase_fold"/>
</dbReference>
<dbReference type="SUPFAM" id="SSF53474">
    <property type="entry name" value="alpha/beta-Hydrolases"/>
    <property type="match status" value="1"/>
</dbReference>
<evidence type="ECO:0000313" key="2">
    <source>
        <dbReference type="EMBL" id="MCM1991398.1"/>
    </source>
</evidence>
<dbReference type="PRINTS" id="PR00111">
    <property type="entry name" value="ABHYDROLASE"/>
</dbReference>
<dbReference type="Gene3D" id="3.40.50.1820">
    <property type="entry name" value="alpha/beta hydrolase"/>
    <property type="match status" value="1"/>
</dbReference>
<name>A0A9J6P5J5_9CLOT</name>
<reference evidence="2" key="2">
    <citation type="submission" date="2021-04" db="EMBL/GenBank/DDBJ databases">
        <authorList>
            <person name="Dong X."/>
        </authorList>
    </citation>
    <scope>NUCLEOTIDE SEQUENCE</scope>
    <source>
        <strain evidence="2">ZWT</strain>
    </source>
</reference>
<dbReference type="AlphaFoldDB" id="A0A9J6P5J5"/>
<organism evidence="2 3">
    <name type="scientific">Oceanirhabdus seepicola</name>
    <dbReference type="NCBI Taxonomy" id="2828781"/>
    <lineage>
        <taxon>Bacteria</taxon>
        <taxon>Bacillati</taxon>
        <taxon>Bacillota</taxon>
        <taxon>Clostridia</taxon>
        <taxon>Eubacteriales</taxon>
        <taxon>Clostridiaceae</taxon>
        <taxon>Oceanirhabdus</taxon>
    </lineage>
</organism>
<dbReference type="RefSeq" id="WP_250860500.1">
    <property type="nucleotide sequence ID" value="NZ_JAGSOJ010000003.1"/>
</dbReference>
<keyword evidence="3" id="KW-1185">Reference proteome</keyword>
<reference evidence="2" key="1">
    <citation type="journal article" date="2021" name="mSystems">
        <title>Bacteria and Archaea Synergistically Convert Glycine Betaine to Biogenic Methane in the Formosa Cold Seep of the South China Sea.</title>
        <authorList>
            <person name="Li L."/>
            <person name="Zhang W."/>
            <person name="Zhang S."/>
            <person name="Song L."/>
            <person name="Sun Q."/>
            <person name="Zhang H."/>
            <person name="Xiang H."/>
            <person name="Dong X."/>
        </authorList>
    </citation>
    <scope>NUCLEOTIDE SEQUENCE</scope>
    <source>
        <strain evidence="2">ZWT</strain>
    </source>
</reference>
<evidence type="ECO:0000313" key="3">
    <source>
        <dbReference type="Proteomes" id="UP001056429"/>
    </source>
</evidence>
<comment type="caution">
    <text evidence="2">The sequence shown here is derived from an EMBL/GenBank/DDBJ whole genome shotgun (WGS) entry which is preliminary data.</text>
</comment>
<dbReference type="GO" id="GO:0016787">
    <property type="term" value="F:hydrolase activity"/>
    <property type="evidence" value="ECO:0007669"/>
    <property type="project" value="UniProtKB-KW"/>
</dbReference>
<dbReference type="InterPro" id="IPR050471">
    <property type="entry name" value="AB_hydrolase"/>
</dbReference>
<gene>
    <name evidence="2" type="ORF">KDK92_16815</name>
</gene>
<sequence>MKNNASSIEYAIYGDKGPLIVIENGLGNSIYLWYKVVEALKNEVRILLYHRKGYGNSEDYKSERTVANISSELDELLDHIGIDEKFVLLGFSFGGMVAQYYALNNPERLKGLILLDSTSKDYEKLIDDRTPKFNSLFSVKALTDSWMSTYRLNSEEFSKSIGESENKDELLPDDLHEKMMSFMKNQRLYKTVSDEMLCYKKSSKEIESKYKQLNIELIVLSREPEKSIENFVNYDLPEKEAIVFEEISSELQRCLLSFSCKSKQIIAKGSDHCIMDEKPTYVIDVIREMVGKSTC</sequence>
<dbReference type="PANTHER" id="PTHR43433">
    <property type="entry name" value="HYDROLASE, ALPHA/BETA FOLD FAMILY PROTEIN"/>
    <property type="match status" value="1"/>
</dbReference>
<protein>
    <submittedName>
        <fullName evidence="2">Alpha/beta hydrolase</fullName>
    </submittedName>
</protein>
<proteinExistence type="predicted"/>
<keyword evidence="2" id="KW-0378">Hydrolase</keyword>